<sequence>MAYAIVGYFDSKTDLFIKSIWKELADNDICNYLYNSENNPHIKFLMFEELELDNVVPILYDFTQKHKKIDVHLKNYGFFSNDTPTLFIDFSPSIQLLQLESDIQNIFKSHGKAFNFNYFDENIWMPSCQLTVKNENSAIKEAIELLLNKPLQFNGTIERIGIIEFHPAKQLVSYSLI</sequence>
<organism evidence="1 2">
    <name type="scientific">Ruminiclostridium papyrosolvens DSM 2782</name>
    <dbReference type="NCBI Taxonomy" id="588581"/>
    <lineage>
        <taxon>Bacteria</taxon>
        <taxon>Bacillati</taxon>
        <taxon>Bacillota</taxon>
        <taxon>Clostridia</taxon>
        <taxon>Eubacteriales</taxon>
        <taxon>Oscillospiraceae</taxon>
        <taxon>Ruminiclostridium</taxon>
    </lineage>
</organism>
<dbReference type="EMBL" id="ACXX02000006">
    <property type="protein sequence ID" value="EGD47913.1"/>
    <property type="molecule type" value="Genomic_DNA"/>
</dbReference>
<reference evidence="1" key="2">
    <citation type="submission" date="2011-01" db="EMBL/GenBank/DDBJ databases">
        <title>The Non-contiguous Finished genome of Clostridium papyrosolvens.</title>
        <authorList>
            <person name="Lucas S."/>
            <person name="Copeland A."/>
            <person name="Lapidus A."/>
            <person name="Cheng J.-F."/>
            <person name="Goodwin L."/>
            <person name="Pitluck S."/>
            <person name="Misra M."/>
            <person name="Chertkov O."/>
            <person name="Detter J.C."/>
            <person name="Han C."/>
            <person name="Tapia R."/>
            <person name="Land M."/>
            <person name="Hauser L."/>
            <person name="Kyrpides N."/>
            <person name="Ivanova N."/>
            <person name="Pagani I."/>
            <person name="Mouttaki H."/>
            <person name="He Z."/>
            <person name="Zhou J."/>
            <person name="Hemme C.L."/>
            <person name="Woyke T."/>
        </authorList>
    </citation>
    <scope>NUCLEOTIDE SEQUENCE [LARGE SCALE GENOMIC DNA]</scope>
    <source>
        <strain evidence="1">DSM 2782</strain>
    </source>
</reference>
<evidence type="ECO:0000313" key="1">
    <source>
        <dbReference type="EMBL" id="EGD47913.1"/>
    </source>
</evidence>
<proteinExistence type="predicted"/>
<evidence type="ECO:0008006" key="3">
    <source>
        <dbReference type="Google" id="ProtNLM"/>
    </source>
</evidence>
<dbReference type="Gene3D" id="3.90.1140.10">
    <property type="entry name" value="Cyclic phosphodiesterase"/>
    <property type="match status" value="1"/>
</dbReference>
<dbReference type="SUPFAM" id="SSF55144">
    <property type="entry name" value="LigT-like"/>
    <property type="match status" value="1"/>
</dbReference>
<accession>F1TD46</accession>
<dbReference type="InterPro" id="IPR009097">
    <property type="entry name" value="Cyclic_Pdiesterase"/>
</dbReference>
<dbReference type="PANTHER" id="PTHR36039">
    <property type="match status" value="1"/>
</dbReference>
<dbReference type="PANTHER" id="PTHR36039:SF2">
    <property type="entry name" value="RNA LIGASE_CYCLIC NUCLEOTIDE PHOSPHODIESTERASE FAMILY PROTEIN"/>
    <property type="match status" value="1"/>
</dbReference>
<reference evidence="1" key="1">
    <citation type="submission" date="2009-07" db="EMBL/GenBank/DDBJ databases">
        <authorList>
            <consortium name="US DOE Joint Genome Institute (JGI-PGF)"/>
            <person name="Lucas S."/>
            <person name="Copeland A."/>
            <person name="Lapidus A."/>
            <person name="Glavina del Rio T."/>
            <person name="Tice H."/>
            <person name="Bruce D."/>
            <person name="Goodwin L."/>
            <person name="Pitluck S."/>
            <person name="Larimer F."/>
            <person name="Land M.L."/>
            <person name="Mouttaki H."/>
            <person name="He Z."/>
            <person name="Zhou J."/>
            <person name="Hemme C.L."/>
        </authorList>
    </citation>
    <scope>NUCLEOTIDE SEQUENCE [LARGE SCALE GENOMIC DNA]</scope>
    <source>
        <strain evidence="1">DSM 2782</strain>
    </source>
</reference>
<protein>
    <recommendedName>
        <fullName evidence="3">2'-5' RNA ligase</fullName>
    </recommendedName>
</protein>
<comment type="caution">
    <text evidence="1">The sequence shown here is derived from an EMBL/GenBank/DDBJ whole genome shotgun (WGS) entry which is preliminary data.</text>
</comment>
<gene>
    <name evidence="1" type="ORF">Cpap_2318</name>
</gene>
<dbReference type="Proteomes" id="UP000003860">
    <property type="component" value="Unassembled WGS sequence"/>
</dbReference>
<keyword evidence="2" id="KW-1185">Reference proteome</keyword>
<dbReference type="OrthoDB" id="463286at2"/>
<dbReference type="eggNOG" id="COG1514">
    <property type="taxonomic scope" value="Bacteria"/>
</dbReference>
<evidence type="ECO:0000313" key="2">
    <source>
        <dbReference type="Proteomes" id="UP000003860"/>
    </source>
</evidence>
<dbReference type="STRING" id="588581.Cpap_2318"/>
<dbReference type="AlphaFoldDB" id="F1TD46"/>
<dbReference type="RefSeq" id="WP_004619345.1">
    <property type="nucleotide sequence ID" value="NZ_ACXX02000006.1"/>
</dbReference>
<name>F1TD46_9FIRM</name>